<protein>
    <submittedName>
        <fullName evidence="2">Phosphate ABC transporter substrate-binding protein</fullName>
    </submittedName>
</protein>
<dbReference type="Proteomes" id="UP000315947">
    <property type="component" value="Chromosome"/>
</dbReference>
<organism evidence="2 3">
    <name type="scientific">Shewanella psychropiezotolerans</name>
    <dbReference type="NCBI Taxonomy" id="2593655"/>
    <lineage>
        <taxon>Bacteria</taxon>
        <taxon>Pseudomonadati</taxon>
        <taxon>Pseudomonadota</taxon>
        <taxon>Gammaproteobacteria</taxon>
        <taxon>Alteromonadales</taxon>
        <taxon>Shewanellaceae</taxon>
        <taxon>Shewanella</taxon>
    </lineage>
</organism>
<accession>A0ABX5WUU1</accession>
<dbReference type="Gene3D" id="3.40.190.10">
    <property type="entry name" value="Periplasmic binding protein-like II"/>
    <property type="match status" value="1"/>
</dbReference>
<gene>
    <name evidence="2" type="ORF">FM037_06000</name>
</gene>
<keyword evidence="1" id="KW-0732">Signal</keyword>
<dbReference type="RefSeq" id="WP_144045250.1">
    <property type="nucleotide sequence ID" value="NZ_CP041614.1"/>
</dbReference>
<feature type="signal peptide" evidence="1">
    <location>
        <begin position="1"/>
        <end position="22"/>
    </location>
</feature>
<evidence type="ECO:0000313" key="2">
    <source>
        <dbReference type="EMBL" id="QDO82865.1"/>
    </source>
</evidence>
<dbReference type="EMBL" id="CP041614">
    <property type="protein sequence ID" value="QDO82865.1"/>
    <property type="molecule type" value="Genomic_DNA"/>
</dbReference>
<keyword evidence="3" id="KW-1185">Reference proteome</keyword>
<evidence type="ECO:0000256" key="1">
    <source>
        <dbReference type="SAM" id="SignalP"/>
    </source>
</evidence>
<sequence>MNKIFCSILLSLFSLHAVSGIAVIVHPDNGDSLDKKSISNLYLGKTKKFPGGAQAIPINLEERQVNRGEFDSTVLGKSSSQLKSYWSKKVFTGKGTPPKEFANDDEVIKLVSSNPNIIGYIDSSKVNDTVKVVAEF</sequence>
<reference evidence="2 3" key="1">
    <citation type="submission" date="2019-07" db="EMBL/GenBank/DDBJ databases">
        <title>Shewanella sp. YLB-06 whole genomic sequence.</title>
        <authorList>
            <person name="Yu L."/>
        </authorList>
    </citation>
    <scope>NUCLEOTIDE SEQUENCE [LARGE SCALE GENOMIC DNA]</scope>
    <source>
        <strain evidence="2 3">YLB-06</strain>
    </source>
</reference>
<evidence type="ECO:0000313" key="3">
    <source>
        <dbReference type="Proteomes" id="UP000315947"/>
    </source>
</evidence>
<name>A0ABX5WUU1_9GAMM</name>
<feature type="chain" id="PRO_5045147378" evidence="1">
    <location>
        <begin position="23"/>
        <end position="136"/>
    </location>
</feature>
<dbReference type="SUPFAM" id="SSF53850">
    <property type="entry name" value="Periplasmic binding protein-like II"/>
    <property type="match status" value="1"/>
</dbReference>
<proteinExistence type="predicted"/>